<feature type="transmembrane region" description="Helical" evidence="1">
    <location>
        <begin position="51"/>
        <end position="78"/>
    </location>
</feature>
<sequence length="239" mass="24494">MRPGPKGLARIAGALYLLVAVFTIFAGAVNANVVEPGDAAATADGLRDSALLFRVGFVSELAGAVCFLATSLALYLLLRHVDRTAALAMVVVVAVSAAMQTLNLVHQSAALTVATGQDHSGAFGPTGPDRLAALLTDMYQDGYLISQTFFGLWLLPLAYLVARSGYFPKALGALLVTGSAGHLTDVFSRLLAPGAGAAISPFAMTPAAVAEISFIVWLLVKAAREPAPDTAAAGRAPSG</sequence>
<protein>
    <submittedName>
        <fullName evidence="2">DUF4386 domain-containing protein</fullName>
    </submittedName>
</protein>
<keyword evidence="1" id="KW-0812">Transmembrane</keyword>
<gene>
    <name evidence="2" type="ORF">O4U47_19455</name>
</gene>
<keyword evidence="3" id="KW-1185">Reference proteome</keyword>
<feature type="transmembrane region" description="Helical" evidence="1">
    <location>
        <begin position="85"/>
        <end position="105"/>
    </location>
</feature>
<accession>A0ABT4TPT8</accession>
<organism evidence="2 3">
    <name type="scientific">Nocardiopsis suaedae</name>
    <dbReference type="NCBI Taxonomy" id="3018444"/>
    <lineage>
        <taxon>Bacteria</taxon>
        <taxon>Bacillati</taxon>
        <taxon>Actinomycetota</taxon>
        <taxon>Actinomycetes</taxon>
        <taxon>Streptosporangiales</taxon>
        <taxon>Nocardiopsidaceae</taxon>
        <taxon>Nocardiopsis</taxon>
    </lineage>
</organism>
<keyword evidence="1" id="KW-1133">Transmembrane helix</keyword>
<dbReference type="Pfam" id="PF14329">
    <property type="entry name" value="DUF4386"/>
    <property type="match status" value="1"/>
</dbReference>
<dbReference type="RefSeq" id="WP_270679331.1">
    <property type="nucleotide sequence ID" value="NZ_JAQFWP010000039.1"/>
</dbReference>
<evidence type="ECO:0000256" key="1">
    <source>
        <dbReference type="SAM" id="Phobius"/>
    </source>
</evidence>
<dbReference type="EMBL" id="JAQFWP010000039">
    <property type="protein sequence ID" value="MDA2806695.1"/>
    <property type="molecule type" value="Genomic_DNA"/>
</dbReference>
<reference evidence="2" key="1">
    <citation type="submission" date="2023-01" db="EMBL/GenBank/DDBJ databases">
        <title>Draft genome sequence of Nocardiopsis sp. LSu2-4 isolated from halophytes.</title>
        <authorList>
            <person name="Duangmal K."/>
            <person name="Chantavorakit T."/>
        </authorList>
    </citation>
    <scope>NUCLEOTIDE SEQUENCE</scope>
    <source>
        <strain evidence="2">LSu2-4</strain>
    </source>
</reference>
<proteinExistence type="predicted"/>
<feature type="transmembrane region" description="Helical" evidence="1">
    <location>
        <begin position="198"/>
        <end position="220"/>
    </location>
</feature>
<keyword evidence="1" id="KW-0472">Membrane</keyword>
<comment type="caution">
    <text evidence="2">The sequence shown here is derived from an EMBL/GenBank/DDBJ whole genome shotgun (WGS) entry which is preliminary data.</text>
</comment>
<evidence type="ECO:0000313" key="2">
    <source>
        <dbReference type="EMBL" id="MDA2806695.1"/>
    </source>
</evidence>
<feature type="transmembrane region" description="Helical" evidence="1">
    <location>
        <begin position="12"/>
        <end position="31"/>
    </location>
</feature>
<dbReference type="Proteomes" id="UP001165685">
    <property type="component" value="Unassembled WGS sequence"/>
</dbReference>
<dbReference type="InterPro" id="IPR025495">
    <property type="entry name" value="DUF4386"/>
</dbReference>
<evidence type="ECO:0000313" key="3">
    <source>
        <dbReference type="Proteomes" id="UP001165685"/>
    </source>
</evidence>
<feature type="transmembrane region" description="Helical" evidence="1">
    <location>
        <begin position="143"/>
        <end position="161"/>
    </location>
</feature>
<name>A0ABT4TPT8_9ACTN</name>